<reference evidence="9" key="1">
    <citation type="journal article" date="2017" name="Genome Biol.">
        <title>Comparative genomics reveals high biological diversity and specific adaptations in the industrially and medically important fungal genus Aspergillus.</title>
        <authorList>
            <person name="de Vries R.P."/>
            <person name="Riley R."/>
            <person name="Wiebenga A."/>
            <person name="Aguilar-Osorio G."/>
            <person name="Amillis S."/>
            <person name="Uchima C.A."/>
            <person name="Anderluh G."/>
            <person name="Asadollahi M."/>
            <person name="Askin M."/>
            <person name="Barry K."/>
            <person name="Battaglia E."/>
            <person name="Bayram O."/>
            <person name="Benocci T."/>
            <person name="Braus-Stromeyer S.A."/>
            <person name="Caldana C."/>
            <person name="Canovas D."/>
            <person name="Cerqueira G.C."/>
            <person name="Chen F."/>
            <person name="Chen W."/>
            <person name="Choi C."/>
            <person name="Clum A."/>
            <person name="Dos Santos R.A."/>
            <person name="Damasio A.R."/>
            <person name="Diallinas G."/>
            <person name="Emri T."/>
            <person name="Fekete E."/>
            <person name="Flipphi M."/>
            <person name="Freyberg S."/>
            <person name="Gallo A."/>
            <person name="Gournas C."/>
            <person name="Habgood R."/>
            <person name="Hainaut M."/>
            <person name="Harispe M.L."/>
            <person name="Henrissat B."/>
            <person name="Hilden K.S."/>
            <person name="Hope R."/>
            <person name="Hossain A."/>
            <person name="Karabika E."/>
            <person name="Karaffa L."/>
            <person name="Karanyi Z."/>
            <person name="Krasevec N."/>
            <person name="Kuo A."/>
            <person name="Kusch H."/>
            <person name="LaButti K."/>
            <person name="Lagendijk E.L."/>
            <person name="Lapidus A."/>
            <person name="Levasseur A."/>
            <person name="Lindquist E."/>
            <person name="Lipzen A."/>
            <person name="Logrieco A.F."/>
            <person name="MacCabe A."/>
            <person name="Maekelae M.R."/>
            <person name="Malavazi I."/>
            <person name="Melin P."/>
            <person name="Meyer V."/>
            <person name="Mielnichuk N."/>
            <person name="Miskei M."/>
            <person name="Molnar A.P."/>
            <person name="Mule G."/>
            <person name="Ngan C.Y."/>
            <person name="Orejas M."/>
            <person name="Orosz E."/>
            <person name="Ouedraogo J.P."/>
            <person name="Overkamp K.M."/>
            <person name="Park H.-S."/>
            <person name="Perrone G."/>
            <person name="Piumi F."/>
            <person name="Punt P.J."/>
            <person name="Ram A.F."/>
            <person name="Ramon A."/>
            <person name="Rauscher S."/>
            <person name="Record E."/>
            <person name="Riano-Pachon D.M."/>
            <person name="Robert V."/>
            <person name="Roehrig J."/>
            <person name="Ruller R."/>
            <person name="Salamov A."/>
            <person name="Salih N.S."/>
            <person name="Samson R.A."/>
            <person name="Sandor E."/>
            <person name="Sanguinetti M."/>
            <person name="Schuetze T."/>
            <person name="Sepcic K."/>
            <person name="Shelest E."/>
            <person name="Sherlock G."/>
            <person name="Sophianopoulou V."/>
            <person name="Squina F.M."/>
            <person name="Sun H."/>
            <person name="Susca A."/>
            <person name="Todd R.B."/>
            <person name="Tsang A."/>
            <person name="Unkles S.E."/>
            <person name="van de Wiele N."/>
            <person name="van Rossen-Uffink D."/>
            <person name="Oliveira J.V."/>
            <person name="Vesth T.C."/>
            <person name="Visser J."/>
            <person name="Yu J.-H."/>
            <person name="Zhou M."/>
            <person name="Andersen M.R."/>
            <person name="Archer D.B."/>
            <person name="Baker S.E."/>
            <person name="Benoit I."/>
            <person name="Brakhage A.A."/>
            <person name="Braus G.H."/>
            <person name="Fischer R."/>
            <person name="Frisvad J.C."/>
            <person name="Goldman G.H."/>
            <person name="Houbraken J."/>
            <person name="Oakley B."/>
            <person name="Pocsi I."/>
            <person name="Scazzocchio C."/>
            <person name="Seiboth B."/>
            <person name="vanKuyk P.A."/>
            <person name="Wortman J."/>
            <person name="Dyer P.S."/>
            <person name="Grigoriev I.V."/>
        </authorList>
    </citation>
    <scope>NUCLEOTIDE SEQUENCE [LARGE SCALE GENOMIC DNA]</scope>
    <source>
        <strain evidence="9">CBS 583.65</strain>
    </source>
</reference>
<dbReference type="PANTHER" id="PTHR37534">
    <property type="entry name" value="TRANSCRIPTIONAL ACTIVATOR PROTEIN UGA3"/>
    <property type="match status" value="1"/>
</dbReference>
<dbReference type="InterPro" id="IPR001138">
    <property type="entry name" value="Zn2Cys6_DnaBD"/>
</dbReference>
<dbReference type="PROSITE" id="PS50048">
    <property type="entry name" value="ZN2_CY6_FUNGAL_2"/>
    <property type="match status" value="1"/>
</dbReference>
<dbReference type="Pfam" id="PF00172">
    <property type="entry name" value="Zn_clus"/>
    <property type="match status" value="1"/>
</dbReference>
<dbReference type="VEuPathDB" id="FungiDB:ASPVEDRAFT_151621"/>
<dbReference type="PROSITE" id="PS00463">
    <property type="entry name" value="ZN2_CY6_FUNGAL_1"/>
    <property type="match status" value="1"/>
</dbReference>
<dbReference type="Gene3D" id="4.10.240.10">
    <property type="entry name" value="Zn(2)-C6 fungal-type DNA-binding domain"/>
    <property type="match status" value="1"/>
</dbReference>
<evidence type="ECO:0000256" key="5">
    <source>
        <dbReference type="ARBA" id="ARBA00023242"/>
    </source>
</evidence>
<dbReference type="InterPro" id="IPR021858">
    <property type="entry name" value="Fun_TF"/>
</dbReference>
<feature type="region of interest" description="Disordered" evidence="6">
    <location>
        <begin position="47"/>
        <end position="96"/>
    </location>
</feature>
<dbReference type="GO" id="GO:0005634">
    <property type="term" value="C:nucleus"/>
    <property type="evidence" value="ECO:0007669"/>
    <property type="project" value="UniProtKB-SubCell"/>
</dbReference>
<dbReference type="InterPro" id="IPR036864">
    <property type="entry name" value="Zn2-C6_fun-type_DNA-bd_sf"/>
</dbReference>
<organism evidence="8 9">
    <name type="scientific">Aspergillus versicolor CBS 583.65</name>
    <dbReference type="NCBI Taxonomy" id="1036611"/>
    <lineage>
        <taxon>Eukaryota</taxon>
        <taxon>Fungi</taxon>
        <taxon>Dikarya</taxon>
        <taxon>Ascomycota</taxon>
        <taxon>Pezizomycotina</taxon>
        <taxon>Eurotiomycetes</taxon>
        <taxon>Eurotiomycetidae</taxon>
        <taxon>Eurotiales</taxon>
        <taxon>Aspergillaceae</taxon>
        <taxon>Aspergillus</taxon>
        <taxon>Aspergillus subgen. Nidulantes</taxon>
    </lineage>
</organism>
<evidence type="ECO:0000256" key="1">
    <source>
        <dbReference type="ARBA" id="ARBA00004123"/>
    </source>
</evidence>
<dbReference type="GO" id="GO:0000976">
    <property type="term" value="F:transcription cis-regulatory region binding"/>
    <property type="evidence" value="ECO:0007669"/>
    <property type="project" value="TreeGrafter"/>
</dbReference>
<proteinExistence type="predicted"/>
<dbReference type="CDD" id="cd00067">
    <property type="entry name" value="GAL4"/>
    <property type="match status" value="1"/>
</dbReference>
<evidence type="ECO:0000313" key="8">
    <source>
        <dbReference type="EMBL" id="OJJ03053.1"/>
    </source>
</evidence>
<dbReference type="EMBL" id="KV878130">
    <property type="protein sequence ID" value="OJJ03053.1"/>
    <property type="molecule type" value="Genomic_DNA"/>
</dbReference>
<name>A0A1L9PNH5_ASPVE</name>
<dbReference type="Pfam" id="PF11951">
    <property type="entry name" value="Fungal_trans_2"/>
    <property type="match status" value="1"/>
</dbReference>
<protein>
    <recommendedName>
        <fullName evidence="7">Zn(2)-C6 fungal-type domain-containing protein</fullName>
    </recommendedName>
</protein>
<dbReference type="SMART" id="SM00066">
    <property type="entry name" value="GAL4"/>
    <property type="match status" value="1"/>
</dbReference>
<dbReference type="AlphaFoldDB" id="A0A1L9PNH5"/>
<keyword evidence="5" id="KW-0539">Nucleus</keyword>
<feature type="compositionally biased region" description="Polar residues" evidence="6">
    <location>
        <begin position="52"/>
        <end position="66"/>
    </location>
</feature>
<keyword evidence="4" id="KW-0804">Transcription</keyword>
<evidence type="ECO:0000259" key="7">
    <source>
        <dbReference type="PROSITE" id="PS50048"/>
    </source>
</evidence>
<dbReference type="RefSeq" id="XP_040668815.1">
    <property type="nucleotide sequence ID" value="XM_040808269.1"/>
</dbReference>
<keyword evidence="9" id="KW-1185">Reference proteome</keyword>
<accession>A0A1L9PNH5</accession>
<dbReference type="OrthoDB" id="5319341at2759"/>
<comment type="subcellular location">
    <subcellularLocation>
        <location evidence="1">Nucleus</location>
    </subcellularLocation>
</comment>
<sequence>MAPRQQESKRRRLRVTTGCLTCRRRHIKCDETRPTCSNCGKKNRTCRYGAPSQGQDRCTDTESIQTSPPPRHEHSEARETRVREPSENGGSTLSLASPTVVGDVTIEAATLESILLSSDYYLPADALQAAVQIHSPHAADAVALQPLQLHTDCPIQLSVTEVAIFRNYVEHVSHWVDSFSADQPFHRHVPILALTCRPLLDSCLAFAAKQMDLVGALVPIGLSSSEPVRYYRLALNAIRALLLHRDHARSDEVLAACILLSTYEMVDVAGDSLGSHLKGVASLLQARQVTGDATGIRGACYWTWYRHETWAALRTGRRMSLLDERYWRPQELESFAHLSPEEIANRVLFIFGQCISFCNDDSYNLGVSPSPGDGSRVWSELREGTALRLEQALHDWKAKLPLSMACFESLKGPGPMNSIDPSTGTIEAMWFVFPHSAVATQLYHASKLMLALKWCQQSHQPPGLANSSFLSQQRRIHYHREQILLTANSGIPDAWGLISTQCLYLAGLWEENECLVL</sequence>
<gene>
    <name evidence="8" type="ORF">ASPVEDRAFT_151621</name>
</gene>
<evidence type="ECO:0000256" key="4">
    <source>
        <dbReference type="ARBA" id="ARBA00023163"/>
    </source>
</evidence>
<evidence type="ECO:0000256" key="3">
    <source>
        <dbReference type="ARBA" id="ARBA00023125"/>
    </source>
</evidence>
<evidence type="ECO:0000256" key="6">
    <source>
        <dbReference type="SAM" id="MobiDB-lite"/>
    </source>
</evidence>
<dbReference type="SUPFAM" id="SSF57701">
    <property type="entry name" value="Zn2/Cys6 DNA-binding domain"/>
    <property type="match status" value="1"/>
</dbReference>
<keyword evidence="2" id="KW-0805">Transcription regulation</keyword>
<feature type="domain" description="Zn(2)-C6 fungal-type" evidence="7">
    <location>
        <begin position="18"/>
        <end position="48"/>
    </location>
</feature>
<dbReference type="GeneID" id="63723780"/>
<dbReference type="GO" id="GO:0008270">
    <property type="term" value="F:zinc ion binding"/>
    <property type="evidence" value="ECO:0007669"/>
    <property type="project" value="InterPro"/>
</dbReference>
<dbReference type="PANTHER" id="PTHR37534:SF2">
    <property type="entry name" value="N-ACETYLTRANSFERASE DOMAIN-CONTAINING PROTEIN"/>
    <property type="match status" value="1"/>
</dbReference>
<evidence type="ECO:0000256" key="2">
    <source>
        <dbReference type="ARBA" id="ARBA00023015"/>
    </source>
</evidence>
<feature type="compositionally biased region" description="Basic and acidic residues" evidence="6">
    <location>
        <begin position="70"/>
        <end position="86"/>
    </location>
</feature>
<keyword evidence="3" id="KW-0238">DNA-binding</keyword>
<dbReference type="GO" id="GO:0045944">
    <property type="term" value="P:positive regulation of transcription by RNA polymerase II"/>
    <property type="evidence" value="ECO:0007669"/>
    <property type="project" value="TreeGrafter"/>
</dbReference>
<evidence type="ECO:0000313" key="9">
    <source>
        <dbReference type="Proteomes" id="UP000184073"/>
    </source>
</evidence>
<dbReference type="STRING" id="1036611.A0A1L9PNH5"/>
<dbReference type="GO" id="GO:0000981">
    <property type="term" value="F:DNA-binding transcription factor activity, RNA polymerase II-specific"/>
    <property type="evidence" value="ECO:0007669"/>
    <property type="project" value="InterPro"/>
</dbReference>
<dbReference type="Proteomes" id="UP000184073">
    <property type="component" value="Unassembled WGS sequence"/>
</dbReference>